<accession>A0ABV9KU81</accession>
<sequence>MEIIQIATVNKWWNTLAMDVKSLITGIYDEDEADVFWKYLFVSDKQNIYQWQQAEAGNIGLSEGDKHSLFMEIVCELADIALESEYGISREEMIDENGSFYEKYQDRFNDLYDEIEERLSNINF</sequence>
<proteinExistence type="predicted"/>
<dbReference type="Proteomes" id="UP001596023">
    <property type="component" value="Unassembled WGS sequence"/>
</dbReference>
<organism evidence="1 2">
    <name type="scientific">Dysgonomonas termitidis</name>
    <dbReference type="NCBI Taxonomy" id="1516126"/>
    <lineage>
        <taxon>Bacteria</taxon>
        <taxon>Pseudomonadati</taxon>
        <taxon>Bacteroidota</taxon>
        <taxon>Bacteroidia</taxon>
        <taxon>Bacteroidales</taxon>
        <taxon>Dysgonomonadaceae</taxon>
        <taxon>Dysgonomonas</taxon>
    </lineage>
</organism>
<keyword evidence="2" id="KW-1185">Reference proteome</keyword>
<evidence type="ECO:0000313" key="1">
    <source>
        <dbReference type="EMBL" id="MFC4673126.1"/>
    </source>
</evidence>
<protein>
    <submittedName>
        <fullName evidence="1">Uncharacterized protein</fullName>
    </submittedName>
</protein>
<evidence type="ECO:0000313" key="2">
    <source>
        <dbReference type="Proteomes" id="UP001596023"/>
    </source>
</evidence>
<dbReference type="EMBL" id="JBHSGN010000046">
    <property type="protein sequence ID" value="MFC4673126.1"/>
    <property type="molecule type" value="Genomic_DNA"/>
</dbReference>
<comment type="caution">
    <text evidence="1">The sequence shown here is derived from an EMBL/GenBank/DDBJ whole genome shotgun (WGS) entry which is preliminary data.</text>
</comment>
<gene>
    <name evidence="1" type="ORF">ACFO6W_05440</name>
</gene>
<reference evidence="2" key="1">
    <citation type="journal article" date="2019" name="Int. J. Syst. Evol. Microbiol.">
        <title>The Global Catalogue of Microorganisms (GCM) 10K type strain sequencing project: providing services to taxonomists for standard genome sequencing and annotation.</title>
        <authorList>
            <consortium name="The Broad Institute Genomics Platform"/>
            <consortium name="The Broad Institute Genome Sequencing Center for Infectious Disease"/>
            <person name="Wu L."/>
            <person name="Ma J."/>
        </authorList>
    </citation>
    <scope>NUCLEOTIDE SEQUENCE [LARGE SCALE GENOMIC DNA]</scope>
    <source>
        <strain evidence="2">CCUG 66188</strain>
    </source>
</reference>
<dbReference type="RefSeq" id="WP_379994360.1">
    <property type="nucleotide sequence ID" value="NZ_JBHSGN010000046.1"/>
</dbReference>
<name>A0ABV9KU81_9BACT</name>